<dbReference type="eggNOG" id="COG3620">
    <property type="taxonomic scope" value="Bacteria"/>
</dbReference>
<dbReference type="GO" id="GO:0003677">
    <property type="term" value="F:DNA binding"/>
    <property type="evidence" value="ECO:0007669"/>
    <property type="project" value="UniProtKB-KW"/>
</dbReference>
<dbReference type="Pfam" id="PF01381">
    <property type="entry name" value="HTH_3"/>
    <property type="match status" value="1"/>
</dbReference>
<dbReference type="SUPFAM" id="SSF47413">
    <property type="entry name" value="lambda repressor-like DNA-binding domains"/>
    <property type="match status" value="1"/>
</dbReference>
<organism evidence="2 3">
    <name type="scientific">Solidesulfovibrio magneticus (strain ATCC 700980 / DSM 13731 / RS-1)</name>
    <name type="common">Desulfovibrio magneticus</name>
    <dbReference type="NCBI Taxonomy" id="573370"/>
    <lineage>
        <taxon>Bacteria</taxon>
        <taxon>Pseudomonadati</taxon>
        <taxon>Thermodesulfobacteriota</taxon>
        <taxon>Desulfovibrionia</taxon>
        <taxon>Desulfovibrionales</taxon>
        <taxon>Desulfovibrionaceae</taxon>
        <taxon>Solidesulfovibrio</taxon>
    </lineage>
</organism>
<dbReference type="Gene3D" id="1.10.260.40">
    <property type="entry name" value="lambda repressor-like DNA-binding domains"/>
    <property type="match status" value="1"/>
</dbReference>
<evidence type="ECO:0000259" key="1">
    <source>
        <dbReference type="PROSITE" id="PS50943"/>
    </source>
</evidence>
<sequence>MRSSDMATVPFSRVRERMMADPEFRKEYGALGEEFALIEAMIEARTQANMTQADVAKAMGVSQPRVARIESGKNVSLETLRRYAKATGGRLKIVIEPGKAEQRQLRK</sequence>
<evidence type="ECO:0000313" key="3">
    <source>
        <dbReference type="Proteomes" id="UP000009071"/>
    </source>
</evidence>
<dbReference type="InterPro" id="IPR001387">
    <property type="entry name" value="Cro/C1-type_HTH"/>
</dbReference>
<dbReference type="KEGG" id="dma:DMR_14980"/>
<reference evidence="2 3" key="1">
    <citation type="journal article" date="2009" name="Genome Res.">
        <title>Whole genome sequence of Desulfovibrio magneticus strain RS-1 revealed common gene clusters in magnetotactic bacteria.</title>
        <authorList>
            <person name="Nakazawa H."/>
            <person name="Arakaki A."/>
            <person name="Narita-Yamada S."/>
            <person name="Yashiro I."/>
            <person name="Jinno K."/>
            <person name="Aoki N."/>
            <person name="Tsuruyama A."/>
            <person name="Okamura Y."/>
            <person name="Tanikawa S."/>
            <person name="Fujita N."/>
            <person name="Takeyama H."/>
            <person name="Matsunaga T."/>
        </authorList>
    </citation>
    <scope>NUCLEOTIDE SEQUENCE [LARGE SCALE GENOMIC DNA]</scope>
    <source>
        <strain evidence="3">ATCC 700980 / DSM 13731 / RS-1</strain>
    </source>
</reference>
<keyword evidence="3" id="KW-1185">Reference proteome</keyword>
<accession>C4XNL4</accession>
<dbReference type="Proteomes" id="UP000009071">
    <property type="component" value="Chromosome"/>
</dbReference>
<feature type="domain" description="HTH cro/C1-type" evidence="1">
    <location>
        <begin position="41"/>
        <end position="94"/>
    </location>
</feature>
<dbReference type="STRING" id="573370.DMR_14980"/>
<dbReference type="InterPro" id="IPR010982">
    <property type="entry name" value="Lambda_DNA-bd_dom_sf"/>
</dbReference>
<dbReference type="EMBL" id="AP010904">
    <property type="protein sequence ID" value="BAH74989.1"/>
    <property type="molecule type" value="Genomic_DNA"/>
</dbReference>
<proteinExistence type="predicted"/>
<dbReference type="HOGENOM" id="CLU_066192_18_0_7"/>
<dbReference type="SMART" id="SM00530">
    <property type="entry name" value="HTH_XRE"/>
    <property type="match status" value="1"/>
</dbReference>
<gene>
    <name evidence="2" type="ordered locus">DMR_14980</name>
</gene>
<name>C4XNL4_SOLM1</name>
<keyword evidence="2" id="KW-0238">DNA-binding</keyword>
<dbReference type="PROSITE" id="PS50943">
    <property type="entry name" value="HTH_CROC1"/>
    <property type="match status" value="1"/>
</dbReference>
<dbReference type="AlphaFoldDB" id="C4XNL4"/>
<protein>
    <submittedName>
        <fullName evidence="2">Xre family DNA-binding protein</fullName>
    </submittedName>
</protein>
<evidence type="ECO:0000313" key="2">
    <source>
        <dbReference type="EMBL" id="BAH74989.1"/>
    </source>
</evidence>
<dbReference type="CDD" id="cd00093">
    <property type="entry name" value="HTH_XRE"/>
    <property type="match status" value="1"/>
</dbReference>